<dbReference type="GO" id="GO:0030677">
    <property type="term" value="C:ribonuclease P complex"/>
    <property type="evidence" value="ECO:0007669"/>
    <property type="project" value="TreeGrafter"/>
</dbReference>
<comment type="catalytic activity">
    <reaction evidence="7">
        <text>Endonucleolytic cleavage of RNA, removing 5'-extranucleotides from tRNA precursor.</text>
        <dbReference type="EC" id="3.1.26.5"/>
    </reaction>
</comment>
<protein>
    <recommendedName>
        <fullName evidence="7 8">Ribonuclease P protein component</fullName>
        <shortName evidence="7">RNase P protein</shortName>
        <shortName evidence="7">RNaseP protein</shortName>
        <ecNumber evidence="7 8">3.1.26.5</ecNumber>
    </recommendedName>
    <alternativeName>
        <fullName evidence="7">Protein C5</fullName>
    </alternativeName>
</protein>
<comment type="function">
    <text evidence="1 7">RNaseP catalyzes the removal of the 5'-leader sequence from pre-tRNA to produce the mature 5'-terminus. It can also cleave other RNA substrates such as 4.5S RNA. The protein component plays an auxiliary but essential role in vivo by binding to the 5'-leader sequence and broadening the substrate specificity of the ribozyme.</text>
</comment>
<sequence length="130" mass="15373">MKFTFQKREKLKSKKIIEKLFEEGKSISHYPIKLIYLKVQPLPEDVKIRAGVAVPKKNFKSAVKRNKIKRLLRESYRLNKQVAFNNIEGNFAFLFLYLGKELPQYAEVEKSLIVLLQKFSKQIAHEKFDE</sequence>
<evidence type="ECO:0000256" key="2">
    <source>
        <dbReference type="ARBA" id="ARBA00022694"/>
    </source>
</evidence>
<dbReference type="PANTHER" id="PTHR33992">
    <property type="entry name" value="RIBONUCLEASE P PROTEIN COMPONENT"/>
    <property type="match status" value="1"/>
</dbReference>
<dbReference type="PROSITE" id="PS00648">
    <property type="entry name" value="RIBONUCLEASE_P"/>
    <property type="match status" value="1"/>
</dbReference>
<keyword evidence="2 7" id="KW-0819">tRNA processing</keyword>
<evidence type="ECO:0000256" key="1">
    <source>
        <dbReference type="ARBA" id="ARBA00002663"/>
    </source>
</evidence>
<dbReference type="InterPro" id="IPR014721">
    <property type="entry name" value="Ribsml_uS5_D2-typ_fold_subgr"/>
</dbReference>
<dbReference type="InterPro" id="IPR020539">
    <property type="entry name" value="RNase_P_CS"/>
</dbReference>
<evidence type="ECO:0000256" key="8">
    <source>
        <dbReference type="NCBIfam" id="TIGR00188"/>
    </source>
</evidence>
<comment type="caution">
    <text evidence="9">The sequence shown here is derived from an EMBL/GenBank/DDBJ whole genome shotgun (WGS) entry which is preliminary data.</text>
</comment>
<dbReference type="RefSeq" id="WP_167963247.1">
    <property type="nucleotide sequence ID" value="NZ_JAATJJ010000001.1"/>
</dbReference>
<evidence type="ECO:0000256" key="6">
    <source>
        <dbReference type="ARBA" id="ARBA00022884"/>
    </source>
</evidence>
<dbReference type="GO" id="GO:0001682">
    <property type="term" value="P:tRNA 5'-leader removal"/>
    <property type="evidence" value="ECO:0007669"/>
    <property type="project" value="UniProtKB-UniRule"/>
</dbReference>
<dbReference type="PANTHER" id="PTHR33992:SF1">
    <property type="entry name" value="RIBONUCLEASE P PROTEIN COMPONENT"/>
    <property type="match status" value="1"/>
</dbReference>
<name>A0A846R246_9FLAO</name>
<dbReference type="InterPro" id="IPR000100">
    <property type="entry name" value="RNase_P"/>
</dbReference>
<dbReference type="SUPFAM" id="SSF54211">
    <property type="entry name" value="Ribosomal protein S5 domain 2-like"/>
    <property type="match status" value="1"/>
</dbReference>
<keyword evidence="4 7" id="KW-0255">Endonuclease</keyword>
<evidence type="ECO:0000256" key="7">
    <source>
        <dbReference type="HAMAP-Rule" id="MF_00227"/>
    </source>
</evidence>
<comment type="similarity">
    <text evidence="7">Belongs to the RnpA family.</text>
</comment>
<dbReference type="Pfam" id="PF00825">
    <property type="entry name" value="Ribonuclease_P"/>
    <property type="match status" value="1"/>
</dbReference>
<comment type="subunit">
    <text evidence="7">Consists of a catalytic RNA component (M1 or rnpB) and a protein subunit.</text>
</comment>
<reference evidence="9 10" key="1">
    <citation type="submission" date="2020-03" db="EMBL/GenBank/DDBJ databases">
        <title>Genomic Encyclopedia of Type Strains, Phase IV (KMG-IV): sequencing the most valuable type-strain genomes for metagenomic binning, comparative biology and taxonomic classification.</title>
        <authorList>
            <person name="Goeker M."/>
        </authorList>
    </citation>
    <scope>NUCLEOTIDE SEQUENCE [LARGE SCALE GENOMIC DNA]</scope>
    <source>
        <strain evidence="9 10">DSM 29762</strain>
    </source>
</reference>
<dbReference type="EMBL" id="JAATJJ010000001">
    <property type="protein sequence ID" value="NJB71454.1"/>
    <property type="molecule type" value="Genomic_DNA"/>
</dbReference>
<evidence type="ECO:0000256" key="5">
    <source>
        <dbReference type="ARBA" id="ARBA00022801"/>
    </source>
</evidence>
<dbReference type="Proteomes" id="UP000590442">
    <property type="component" value="Unassembled WGS sequence"/>
</dbReference>
<gene>
    <name evidence="7" type="primary">rnpA</name>
    <name evidence="9" type="ORF">GGR42_001916</name>
</gene>
<dbReference type="EC" id="3.1.26.5" evidence="7 8"/>
<dbReference type="Gene3D" id="3.30.230.10">
    <property type="match status" value="1"/>
</dbReference>
<keyword evidence="10" id="KW-1185">Reference proteome</keyword>
<evidence type="ECO:0000256" key="3">
    <source>
        <dbReference type="ARBA" id="ARBA00022722"/>
    </source>
</evidence>
<proteinExistence type="inferred from homology"/>
<keyword evidence="3 7" id="KW-0540">Nuclease</keyword>
<keyword evidence="6 7" id="KW-0694">RNA-binding</keyword>
<keyword evidence="5 7" id="KW-0378">Hydrolase</keyword>
<evidence type="ECO:0000313" key="9">
    <source>
        <dbReference type="EMBL" id="NJB71454.1"/>
    </source>
</evidence>
<evidence type="ECO:0000313" key="10">
    <source>
        <dbReference type="Proteomes" id="UP000590442"/>
    </source>
</evidence>
<evidence type="ECO:0000256" key="4">
    <source>
        <dbReference type="ARBA" id="ARBA00022759"/>
    </source>
</evidence>
<dbReference type="NCBIfam" id="TIGR00188">
    <property type="entry name" value="rnpA"/>
    <property type="match status" value="1"/>
</dbReference>
<dbReference type="AlphaFoldDB" id="A0A846R246"/>
<organism evidence="9 10">
    <name type="scientific">Saonia flava</name>
    <dbReference type="NCBI Taxonomy" id="523696"/>
    <lineage>
        <taxon>Bacteria</taxon>
        <taxon>Pseudomonadati</taxon>
        <taxon>Bacteroidota</taxon>
        <taxon>Flavobacteriia</taxon>
        <taxon>Flavobacteriales</taxon>
        <taxon>Flavobacteriaceae</taxon>
        <taxon>Saonia</taxon>
    </lineage>
</organism>
<accession>A0A846R246</accession>
<dbReference type="GO" id="GO:0042781">
    <property type="term" value="F:3'-tRNA processing endoribonuclease activity"/>
    <property type="evidence" value="ECO:0007669"/>
    <property type="project" value="TreeGrafter"/>
</dbReference>
<dbReference type="InterPro" id="IPR020568">
    <property type="entry name" value="Ribosomal_Su5_D2-typ_SF"/>
</dbReference>
<dbReference type="GO" id="GO:0004526">
    <property type="term" value="F:ribonuclease P activity"/>
    <property type="evidence" value="ECO:0007669"/>
    <property type="project" value="UniProtKB-UniRule"/>
</dbReference>
<dbReference type="GO" id="GO:0000049">
    <property type="term" value="F:tRNA binding"/>
    <property type="evidence" value="ECO:0007669"/>
    <property type="project" value="UniProtKB-UniRule"/>
</dbReference>
<dbReference type="HAMAP" id="MF_00227">
    <property type="entry name" value="RNase_P"/>
    <property type="match status" value="1"/>
</dbReference>